<sequence>MRKLKKILKWTFIVLAVIVAGITVTVASRQDLRFEAPYPDIKASTDTAVIARGKHLVFSSAHCINCHSTANVDSLYELGQEVPLTGGFKFDLPLGAVYSKNITPDKETGIGNYTDGEIARALRFGVHPNGAAVYDFMPFHNMSDEDLTSVISYLRAQKPVRNAVPENELNIMGNIVKAFLVKPVGPTGDVPKSVPRDTTAAYGKYLALSVAECNGCHTLRDMSGAFIGEPFGGGGEIEGFITPNLTPDSTGRIFNWSKQNFIDRFRMGKVIPGSPMPWNSFKRMDDDELTAVYNYLKTLKPVKTTIVKK</sequence>
<dbReference type="Proteomes" id="UP000812270">
    <property type="component" value="Unassembled WGS sequence"/>
</dbReference>
<feature type="domain" description="Cytochrome c" evidence="4">
    <location>
        <begin position="48"/>
        <end position="158"/>
    </location>
</feature>
<dbReference type="GO" id="GO:0009055">
    <property type="term" value="F:electron transfer activity"/>
    <property type="evidence" value="ECO:0007669"/>
    <property type="project" value="InterPro"/>
</dbReference>
<gene>
    <name evidence="5" type="ORF">KTO63_08540</name>
</gene>
<evidence type="ECO:0000256" key="1">
    <source>
        <dbReference type="ARBA" id="ARBA00022723"/>
    </source>
</evidence>
<dbReference type="GO" id="GO:0046872">
    <property type="term" value="F:metal ion binding"/>
    <property type="evidence" value="ECO:0007669"/>
    <property type="project" value="UniProtKB-KW"/>
</dbReference>
<keyword evidence="1 3" id="KW-0479">Metal-binding</keyword>
<dbReference type="Pfam" id="PF00034">
    <property type="entry name" value="Cytochrom_C"/>
    <property type="match status" value="1"/>
</dbReference>
<keyword evidence="6" id="KW-1185">Reference proteome</keyword>
<keyword evidence="2 3" id="KW-0408">Iron</keyword>
<proteinExistence type="predicted"/>
<dbReference type="PANTHER" id="PTHR35008:SF8">
    <property type="entry name" value="ALCOHOL DEHYDROGENASE CYTOCHROME C SUBUNIT"/>
    <property type="match status" value="1"/>
</dbReference>
<dbReference type="InterPro" id="IPR051459">
    <property type="entry name" value="Cytochrome_c-type_DH"/>
</dbReference>
<dbReference type="RefSeq" id="WP_217790802.1">
    <property type="nucleotide sequence ID" value="NZ_JAHSPG010000003.1"/>
</dbReference>
<evidence type="ECO:0000259" key="4">
    <source>
        <dbReference type="PROSITE" id="PS51007"/>
    </source>
</evidence>
<keyword evidence="3" id="KW-0349">Heme</keyword>
<dbReference type="EMBL" id="JAHSPG010000003">
    <property type="protein sequence ID" value="MBV4357189.1"/>
    <property type="molecule type" value="Genomic_DNA"/>
</dbReference>
<dbReference type="PANTHER" id="PTHR35008">
    <property type="entry name" value="BLL4482 PROTEIN-RELATED"/>
    <property type="match status" value="1"/>
</dbReference>
<dbReference type="InterPro" id="IPR009056">
    <property type="entry name" value="Cyt_c-like_dom"/>
</dbReference>
<accession>A0A9E2S9L9</accession>
<evidence type="ECO:0000256" key="2">
    <source>
        <dbReference type="ARBA" id="ARBA00023004"/>
    </source>
</evidence>
<dbReference type="PROSITE" id="PS51007">
    <property type="entry name" value="CYTC"/>
    <property type="match status" value="2"/>
</dbReference>
<feature type="domain" description="Cytochrome c" evidence="4">
    <location>
        <begin position="198"/>
        <end position="300"/>
    </location>
</feature>
<organism evidence="5 6">
    <name type="scientific">Pinibacter aurantiacus</name>
    <dbReference type="NCBI Taxonomy" id="2851599"/>
    <lineage>
        <taxon>Bacteria</taxon>
        <taxon>Pseudomonadati</taxon>
        <taxon>Bacteroidota</taxon>
        <taxon>Chitinophagia</taxon>
        <taxon>Chitinophagales</taxon>
        <taxon>Chitinophagaceae</taxon>
        <taxon>Pinibacter</taxon>
    </lineage>
</organism>
<evidence type="ECO:0000256" key="3">
    <source>
        <dbReference type="PROSITE-ProRule" id="PRU00433"/>
    </source>
</evidence>
<name>A0A9E2S9L9_9BACT</name>
<protein>
    <submittedName>
        <fullName evidence="5">C-type cytochrome</fullName>
    </submittedName>
</protein>
<evidence type="ECO:0000313" key="5">
    <source>
        <dbReference type="EMBL" id="MBV4357189.1"/>
    </source>
</evidence>
<comment type="caution">
    <text evidence="5">The sequence shown here is derived from an EMBL/GenBank/DDBJ whole genome shotgun (WGS) entry which is preliminary data.</text>
</comment>
<dbReference type="AlphaFoldDB" id="A0A9E2S9L9"/>
<reference evidence="5" key="1">
    <citation type="submission" date="2021-06" db="EMBL/GenBank/DDBJ databases">
        <authorList>
            <person name="Huq M.A."/>
        </authorList>
    </citation>
    <scope>NUCLEOTIDE SEQUENCE</scope>
    <source>
        <strain evidence="5">MAH-26</strain>
    </source>
</reference>
<dbReference type="GO" id="GO:0020037">
    <property type="term" value="F:heme binding"/>
    <property type="evidence" value="ECO:0007669"/>
    <property type="project" value="InterPro"/>
</dbReference>
<evidence type="ECO:0000313" key="6">
    <source>
        <dbReference type="Proteomes" id="UP000812270"/>
    </source>
</evidence>